<protein>
    <submittedName>
        <fullName evidence="1">Uncharacterized protein</fullName>
    </submittedName>
</protein>
<evidence type="ECO:0000313" key="2">
    <source>
        <dbReference type="Proteomes" id="UP000215005"/>
    </source>
</evidence>
<accession>A0A223RZS5</accession>
<keyword evidence="2" id="KW-1185">Reference proteome</keyword>
<dbReference type="EMBL" id="CP022753">
    <property type="protein sequence ID" value="ASU81385.1"/>
    <property type="molecule type" value="Genomic_DNA"/>
</dbReference>
<dbReference type="AlphaFoldDB" id="A0A223RZS5"/>
<evidence type="ECO:0000313" key="1">
    <source>
        <dbReference type="EMBL" id="ASU81385.1"/>
    </source>
</evidence>
<reference evidence="1 2" key="1">
    <citation type="submission" date="2017-08" db="EMBL/GenBank/DDBJ databases">
        <title>The complete genome sequence of Nocardiopsis gilva YIM 90087.</title>
        <authorList>
            <person name="Yin M."/>
            <person name="Tang S."/>
        </authorList>
    </citation>
    <scope>NUCLEOTIDE SEQUENCE [LARGE SCALE GENOMIC DNA]</scope>
    <source>
        <strain evidence="1 2">YIM 90087</strain>
    </source>
</reference>
<dbReference type="Proteomes" id="UP000215005">
    <property type="component" value="Chromosome"/>
</dbReference>
<gene>
    <name evidence="1" type="ORF">CDO52_00055</name>
</gene>
<sequence length="103" mass="11690">MNVHIDLDDDATWVAALRQVRAQIAELKQTEAVIEGQLKGRLGEATEARVGGRPVITYRWTKPVERLDTRRLRREHPDLIAEYTRTGEPGRRFVLLDVEDGGA</sequence>
<organism evidence="1 2">
    <name type="scientific">Nocardiopsis gilva YIM 90087</name>
    <dbReference type="NCBI Taxonomy" id="1235441"/>
    <lineage>
        <taxon>Bacteria</taxon>
        <taxon>Bacillati</taxon>
        <taxon>Actinomycetota</taxon>
        <taxon>Actinomycetes</taxon>
        <taxon>Streptosporangiales</taxon>
        <taxon>Nocardiopsidaceae</taxon>
        <taxon>Nocardiopsis</taxon>
    </lineage>
</organism>
<dbReference type="RefSeq" id="WP_017619411.1">
    <property type="nucleotide sequence ID" value="NZ_ANBG01000242.1"/>
</dbReference>
<dbReference type="KEGG" id="ngv:CDO52_00055"/>
<proteinExistence type="predicted"/>
<name>A0A223RZS5_9ACTN</name>
<dbReference type="OrthoDB" id="3430077at2"/>